<dbReference type="InterPro" id="IPR003439">
    <property type="entry name" value="ABC_transporter-like_ATP-bd"/>
</dbReference>
<keyword evidence="2" id="KW-0813">Transport</keyword>
<dbReference type="Pfam" id="PF08402">
    <property type="entry name" value="TOBE_2"/>
    <property type="match status" value="1"/>
</dbReference>
<dbReference type="Proteomes" id="UP000599312">
    <property type="component" value="Unassembled WGS sequence"/>
</dbReference>
<dbReference type="InterPro" id="IPR008995">
    <property type="entry name" value="Mo/tungstate-bd_C_term_dom"/>
</dbReference>
<keyword evidence="4 6" id="KW-0067">ATP-binding</keyword>
<dbReference type="InterPro" id="IPR027417">
    <property type="entry name" value="P-loop_NTPase"/>
</dbReference>
<dbReference type="FunFam" id="3.40.50.300:FF:000425">
    <property type="entry name" value="Probable ABC transporter, ATP-binding subunit"/>
    <property type="match status" value="1"/>
</dbReference>
<proteinExistence type="inferred from homology"/>
<dbReference type="PROSITE" id="PS00211">
    <property type="entry name" value="ABC_TRANSPORTER_1"/>
    <property type="match status" value="1"/>
</dbReference>
<evidence type="ECO:0000256" key="2">
    <source>
        <dbReference type="ARBA" id="ARBA00022448"/>
    </source>
</evidence>
<dbReference type="RefSeq" id="WP_196273180.1">
    <property type="nucleotide sequence ID" value="NZ_JADQDO010000010.1"/>
</dbReference>
<keyword evidence="7" id="KW-1185">Reference proteome</keyword>
<feature type="domain" description="ABC transporter" evidence="5">
    <location>
        <begin position="4"/>
        <end position="234"/>
    </location>
</feature>
<reference evidence="6" key="1">
    <citation type="submission" date="2020-11" db="EMBL/GenBank/DDBJ databases">
        <authorList>
            <person name="Kim M.K."/>
        </authorList>
    </citation>
    <scope>NUCLEOTIDE SEQUENCE</scope>
    <source>
        <strain evidence="6">BT350</strain>
    </source>
</reference>
<dbReference type="GO" id="GO:0016887">
    <property type="term" value="F:ATP hydrolysis activity"/>
    <property type="evidence" value="ECO:0007669"/>
    <property type="project" value="InterPro"/>
</dbReference>
<dbReference type="SUPFAM" id="SSF52540">
    <property type="entry name" value="P-loop containing nucleoside triphosphate hydrolases"/>
    <property type="match status" value="1"/>
</dbReference>
<dbReference type="InterPro" id="IPR013611">
    <property type="entry name" value="Transp-assoc_OB_typ2"/>
</dbReference>
<dbReference type="InterPro" id="IPR050093">
    <property type="entry name" value="ABC_SmlMolc_Importer"/>
</dbReference>
<evidence type="ECO:0000256" key="1">
    <source>
        <dbReference type="ARBA" id="ARBA00005417"/>
    </source>
</evidence>
<dbReference type="InterPro" id="IPR012340">
    <property type="entry name" value="NA-bd_OB-fold"/>
</dbReference>
<dbReference type="InterPro" id="IPR003593">
    <property type="entry name" value="AAA+_ATPase"/>
</dbReference>
<dbReference type="Gene3D" id="3.40.50.300">
    <property type="entry name" value="P-loop containing nucleotide triphosphate hydrolases"/>
    <property type="match status" value="1"/>
</dbReference>
<comment type="similarity">
    <text evidence="1">Belongs to the ABC transporter superfamily.</text>
</comment>
<dbReference type="GO" id="GO:0015697">
    <property type="term" value="P:quaternary ammonium group transport"/>
    <property type="evidence" value="ECO:0007669"/>
    <property type="project" value="UniProtKB-ARBA"/>
</dbReference>
<dbReference type="SUPFAM" id="SSF50331">
    <property type="entry name" value="MOP-like"/>
    <property type="match status" value="1"/>
</dbReference>
<dbReference type="SMART" id="SM00382">
    <property type="entry name" value="AAA"/>
    <property type="match status" value="1"/>
</dbReference>
<gene>
    <name evidence="6" type="ORF">I2H38_17595</name>
</gene>
<dbReference type="Gene3D" id="2.40.50.140">
    <property type="entry name" value="Nucleic acid-binding proteins"/>
    <property type="match status" value="1"/>
</dbReference>
<evidence type="ECO:0000313" key="6">
    <source>
        <dbReference type="EMBL" id="MBF9235191.1"/>
    </source>
</evidence>
<dbReference type="PROSITE" id="PS50893">
    <property type="entry name" value="ABC_TRANSPORTER_2"/>
    <property type="match status" value="1"/>
</dbReference>
<evidence type="ECO:0000256" key="4">
    <source>
        <dbReference type="ARBA" id="ARBA00022840"/>
    </source>
</evidence>
<accession>A0A931FU15</accession>
<evidence type="ECO:0000259" key="5">
    <source>
        <dbReference type="PROSITE" id="PS50893"/>
    </source>
</evidence>
<dbReference type="GO" id="GO:0043190">
    <property type="term" value="C:ATP-binding cassette (ABC) transporter complex"/>
    <property type="evidence" value="ECO:0007669"/>
    <property type="project" value="InterPro"/>
</dbReference>
<keyword evidence="3" id="KW-0547">Nucleotide-binding</keyword>
<name>A0A931FU15_9HYPH</name>
<dbReference type="PANTHER" id="PTHR42781">
    <property type="entry name" value="SPERMIDINE/PUTRESCINE IMPORT ATP-BINDING PROTEIN POTA"/>
    <property type="match status" value="1"/>
</dbReference>
<dbReference type="AlphaFoldDB" id="A0A931FU15"/>
<dbReference type="PANTHER" id="PTHR42781:SF4">
    <property type="entry name" value="SPERMIDINE_PUTRESCINE IMPORT ATP-BINDING PROTEIN POTA"/>
    <property type="match status" value="1"/>
</dbReference>
<dbReference type="EMBL" id="JADQDO010000010">
    <property type="protein sequence ID" value="MBF9235191.1"/>
    <property type="molecule type" value="Genomic_DNA"/>
</dbReference>
<organism evidence="6 7">
    <name type="scientific">Microvirga alba</name>
    <dbReference type="NCBI Taxonomy" id="2791025"/>
    <lineage>
        <taxon>Bacteria</taxon>
        <taxon>Pseudomonadati</taxon>
        <taxon>Pseudomonadota</taxon>
        <taxon>Alphaproteobacteria</taxon>
        <taxon>Hyphomicrobiales</taxon>
        <taxon>Methylobacteriaceae</taxon>
        <taxon>Microvirga</taxon>
    </lineage>
</organism>
<sequence length="357" mass="39200">MADLKIQGLAKSYKDVRVLESIDLDIASGEFFTLLGPSGCGKTTLLRTIAGFQHQDKGEIIVKGERIDNKPAHKRDIGMVFQDYAIFPHLTVAENVAFGLKARSLPKSEIEARVAESLKMVRLDGYQNRLPAEMSGGQQQRVGLARAMAIRPTLLLMDEPLSNLDAKLRIELREDIRDIQRRLGITTIYVTHDQEEALAVSDRICVMNKGNVEQIGTPFEIYRKPLRRFAAAFVGTMNFLPAQLDGGRLVVGGQSIPFPGSEGAVEVAIRPENVVLAGAGGEGDAILLKGEVRKVTFLGREAHYTLKTDVGEIVAQVADPEHDFIVMEGRQVEIRLPLNKIALFRPNGDVVKAGPAR</sequence>
<dbReference type="InterPro" id="IPR017871">
    <property type="entry name" value="ABC_transporter-like_CS"/>
</dbReference>
<comment type="caution">
    <text evidence="6">The sequence shown here is derived from an EMBL/GenBank/DDBJ whole genome shotgun (WGS) entry which is preliminary data.</text>
</comment>
<evidence type="ECO:0000256" key="3">
    <source>
        <dbReference type="ARBA" id="ARBA00022741"/>
    </source>
</evidence>
<dbReference type="GO" id="GO:0005524">
    <property type="term" value="F:ATP binding"/>
    <property type="evidence" value="ECO:0007669"/>
    <property type="project" value="UniProtKB-KW"/>
</dbReference>
<dbReference type="Gene3D" id="2.40.50.100">
    <property type="match status" value="1"/>
</dbReference>
<protein>
    <submittedName>
        <fullName evidence="6">ABC transporter ATP-binding protein</fullName>
    </submittedName>
</protein>
<evidence type="ECO:0000313" key="7">
    <source>
        <dbReference type="Proteomes" id="UP000599312"/>
    </source>
</evidence>
<dbReference type="GO" id="GO:0022857">
    <property type="term" value="F:transmembrane transporter activity"/>
    <property type="evidence" value="ECO:0007669"/>
    <property type="project" value="InterPro"/>
</dbReference>
<dbReference type="Pfam" id="PF00005">
    <property type="entry name" value="ABC_tran"/>
    <property type="match status" value="1"/>
</dbReference>